<dbReference type="Pfam" id="PF08241">
    <property type="entry name" value="Methyltransf_11"/>
    <property type="match status" value="1"/>
</dbReference>
<dbReference type="CDD" id="cd02440">
    <property type="entry name" value="AdoMet_MTases"/>
    <property type="match status" value="1"/>
</dbReference>
<organism evidence="3 4">
    <name type="scientific">Rhodopirellula sallentina SM41</name>
    <dbReference type="NCBI Taxonomy" id="1263870"/>
    <lineage>
        <taxon>Bacteria</taxon>
        <taxon>Pseudomonadati</taxon>
        <taxon>Planctomycetota</taxon>
        <taxon>Planctomycetia</taxon>
        <taxon>Pirellulales</taxon>
        <taxon>Pirellulaceae</taxon>
        <taxon>Rhodopirellula</taxon>
    </lineage>
</organism>
<dbReference type="Gene3D" id="3.40.50.150">
    <property type="entry name" value="Vaccinia Virus protein VP39"/>
    <property type="match status" value="1"/>
</dbReference>
<gene>
    <name evidence="3" type="ORF">RSSM_02223</name>
</gene>
<dbReference type="EMBL" id="ANOH01000154">
    <property type="protein sequence ID" value="EMI56343.1"/>
    <property type="molecule type" value="Genomic_DNA"/>
</dbReference>
<dbReference type="InterPro" id="IPR029063">
    <property type="entry name" value="SAM-dependent_MTases_sf"/>
</dbReference>
<dbReference type="GO" id="GO:0008757">
    <property type="term" value="F:S-adenosylmethionine-dependent methyltransferase activity"/>
    <property type="evidence" value="ECO:0007669"/>
    <property type="project" value="InterPro"/>
</dbReference>
<proteinExistence type="predicted"/>
<name>M5UK00_9BACT</name>
<comment type="caution">
    <text evidence="3">The sequence shown here is derived from an EMBL/GenBank/DDBJ whole genome shotgun (WGS) entry which is preliminary data.</text>
</comment>
<feature type="domain" description="Methyltransferase type 11" evidence="2">
    <location>
        <begin position="84"/>
        <end position="163"/>
    </location>
</feature>
<keyword evidence="3" id="KW-0808">Transferase</keyword>
<evidence type="ECO:0000313" key="3">
    <source>
        <dbReference type="EMBL" id="EMI56343.1"/>
    </source>
</evidence>
<keyword evidence="3" id="KW-0489">Methyltransferase</keyword>
<dbReference type="RefSeq" id="WP_008677552.1">
    <property type="nucleotide sequence ID" value="NZ_ANOH01000154.1"/>
</dbReference>
<sequence length="207" mass="22511">MLPRVCEPPPEDAKLDAEAYREMDHEEVNKRFVLDLLESGPVGPRVVDLGCGPALIPIILCETLEAIAEESTGADQPHANPDELQVMGVDSCVEMLELAQVEIDFAGRLDQIQLEHADLNDLSSLQSELAETVISNTVLHHLDSPENALRLAMKVLRPGGVCLSETSIALKTKRRSNDSSNSMAAPRATRPPQPLLGNCSGNRCMPR</sequence>
<accession>M5UK00</accession>
<dbReference type="SUPFAM" id="SSF53335">
    <property type="entry name" value="S-adenosyl-L-methionine-dependent methyltransferases"/>
    <property type="match status" value="1"/>
</dbReference>
<evidence type="ECO:0000259" key="2">
    <source>
        <dbReference type="Pfam" id="PF08241"/>
    </source>
</evidence>
<dbReference type="Proteomes" id="UP000011885">
    <property type="component" value="Unassembled WGS sequence"/>
</dbReference>
<protein>
    <submittedName>
        <fullName evidence="3">Methyltransferase type 11</fullName>
        <ecNumber evidence="3">2.1.1.-</ecNumber>
    </submittedName>
</protein>
<dbReference type="PATRIC" id="fig|1263870.3.peg.2367"/>
<evidence type="ECO:0000256" key="1">
    <source>
        <dbReference type="SAM" id="MobiDB-lite"/>
    </source>
</evidence>
<evidence type="ECO:0000313" key="4">
    <source>
        <dbReference type="Proteomes" id="UP000011885"/>
    </source>
</evidence>
<reference evidence="3 4" key="1">
    <citation type="journal article" date="2013" name="Mar. Genomics">
        <title>Expression of sulfatases in Rhodopirellula baltica and the diversity of sulfatases in the genus Rhodopirellula.</title>
        <authorList>
            <person name="Wegner C.E."/>
            <person name="Richter-Heitmann T."/>
            <person name="Klindworth A."/>
            <person name="Klockow C."/>
            <person name="Richter M."/>
            <person name="Achstetter T."/>
            <person name="Glockner F.O."/>
            <person name="Harder J."/>
        </authorList>
    </citation>
    <scope>NUCLEOTIDE SEQUENCE [LARGE SCALE GENOMIC DNA]</scope>
    <source>
        <strain evidence="3 4">SM41</strain>
    </source>
</reference>
<dbReference type="GO" id="GO:0032259">
    <property type="term" value="P:methylation"/>
    <property type="evidence" value="ECO:0007669"/>
    <property type="project" value="UniProtKB-KW"/>
</dbReference>
<dbReference type="AlphaFoldDB" id="M5UK00"/>
<dbReference type="InterPro" id="IPR013216">
    <property type="entry name" value="Methyltransf_11"/>
</dbReference>
<feature type="region of interest" description="Disordered" evidence="1">
    <location>
        <begin position="172"/>
        <end position="207"/>
    </location>
</feature>
<keyword evidence="4" id="KW-1185">Reference proteome</keyword>
<dbReference type="EC" id="2.1.1.-" evidence="3"/>